<dbReference type="Gene3D" id="1.20.870.10">
    <property type="entry name" value="Son of sevenless (SoS) protein Chain: S domain 1"/>
    <property type="match status" value="1"/>
</dbReference>
<reference evidence="7 8" key="1">
    <citation type="submission" date="2019-04" db="EMBL/GenBank/DDBJ databases">
        <title>The sequence and de novo assembly of Takifugu bimaculatus genome using PacBio and Hi-C technologies.</title>
        <authorList>
            <person name="Xu P."/>
            <person name="Liu B."/>
            <person name="Zhou Z."/>
        </authorList>
    </citation>
    <scope>NUCLEOTIDE SEQUENCE [LARGE SCALE GENOMIC DNA]</scope>
    <source>
        <strain evidence="7">TB-2018</strain>
        <tissue evidence="7">Muscle</tissue>
    </source>
</reference>
<dbReference type="InterPro" id="IPR008937">
    <property type="entry name" value="Ras-like_GEF"/>
</dbReference>
<dbReference type="PROSITE" id="PS50212">
    <property type="entry name" value="RASGEF_NTER"/>
    <property type="match status" value="1"/>
</dbReference>
<feature type="region of interest" description="Disordered" evidence="3">
    <location>
        <begin position="44"/>
        <end position="63"/>
    </location>
</feature>
<dbReference type="SMART" id="SM00049">
    <property type="entry name" value="DEP"/>
    <property type="match status" value="1"/>
</dbReference>
<dbReference type="Pfam" id="PF00617">
    <property type="entry name" value="RasGEF"/>
    <property type="match status" value="1"/>
</dbReference>
<dbReference type="InterPro" id="IPR019804">
    <property type="entry name" value="Ras_G-nucl-exch_fac_CS"/>
</dbReference>
<dbReference type="SMART" id="SM00147">
    <property type="entry name" value="RasGEF"/>
    <property type="match status" value="1"/>
</dbReference>
<dbReference type="SUPFAM" id="SSF54236">
    <property type="entry name" value="Ubiquitin-like"/>
    <property type="match status" value="1"/>
</dbReference>
<feature type="domain" description="DEP" evidence="5">
    <location>
        <begin position="84"/>
        <end position="159"/>
    </location>
</feature>
<keyword evidence="1 2" id="KW-0344">Guanine-nucleotide releasing factor</keyword>
<organism evidence="7 8">
    <name type="scientific">Takifugu bimaculatus</name>
    <dbReference type="NCBI Taxonomy" id="433685"/>
    <lineage>
        <taxon>Eukaryota</taxon>
        <taxon>Metazoa</taxon>
        <taxon>Chordata</taxon>
        <taxon>Craniata</taxon>
        <taxon>Vertebrata</taxon>
        <taxon>Euteleostomi</taxon>
        <taxon>Actinopterygii</taxon>
        <taxon>Neopterygii</taxon>
        <taxon>Teleostei</taxon>
        <taxon>Neoteleostei</taxon>
        <taxon>Acanthomorphata</taxon>
        <taxon>Eupercaria</taxon>
        <taxon>Tetraodontiformes</taxon>
        <taxon>Tetradontoidea</taxon>
        <taxon>Tetraodontidae</taxon>
        <taxon>Takifugu</taxon>
    </lineage>
</organism>
<evidence type="ECO:0000256" key="3">
    <source>
        <dbReference type="SAM" id="MobiDB-lite"/>
    </source>
</evidence>
<dbReference type="PROSITE" id="PS50009">
    <property type="entry name" value="RASGEF_CAT"/>
    <property type="match status" value="1"/>
</dbReference>
<dbReference type="CDD" id="cd04437">
    <property type="entry name" value="DEP_Epac"/>
    <property type="match status" value="1"/>
</dbReference>
<dbReference type="EMBL" id="SWLE01000013">
    <property type="protein sequence ID" value="TNM92882.1"/>
    <property type="molecule type" value="Genomic_DNA"/>
</dbReference>
<dbReference type="InterPro" id="IPR023578">
    <property type="entry name" value="Ras_GEF_dom_sf"/>
</dbReference>
<feature type="compositionally biased region" description="Polar residues" evidence="3">
    <location>
        <begin position="253"/>
        <end position="270"/>
    </location>
</feature>
<evidence type="ECO:0008006" key="9">
    <source>
        <dbReference type="Google" id="ProtNLM"/>
    </source>
</evidence>
<dbReference type="Gene3D" id="3.10.20.90">
    <property type="entry name" value="Phosphatidylinositol 3-kinase Catalytic Subunit, Chain A, domain 1"/>
    <property type="match status" value="1"/>
</dbReference>
<dbReference type="Pfam" id="PF00610">
    <property type="entry name" value="DEP"/>
    <property type="match status" value="1"/>
</dbReference>
<evidence type="ECO:0000256" key="2">
    <source>
        <dbReference type="PROSITE-ProRule" id="PRU00168"/>
    </source>
</evidence>
<name>A0A4Z2BLQ9_9TELE</name>
<evidence type="ECO:0000313" key="8">
    <source>
        <dbReference type="Proteomes" id="UP000516260"/>
    </source>
</evidence>
<dbReference type="PANTHER" id="PTHR23113">
    <property type="entry name" value="GUANINE NUCLEOTIDE EXCHANGE FACTOR"/>
    <property type="match status" value="1"/>
</dbReference>
<proteinExistence type="predicted"/>
<evidence type="ECO:0000259" key="6">
    <source>
        <dbReference type="PROSITE" id="PS50212"/>
    </source>
</evidence>
<gene>
    <name evidence="7" type="ORF">fugu_018284</name>
</gene>
<accession>A0A4Z2BLQ9</accession>
<evidence type="ECO:0000256" key="1">
    <source>
        <dbReference type="ARBA" id="ARBA00022658"/>
    </source>
</evidence>
<dbReference type="InterPro" id="IPR029071">
    <property type="entry name" value="Ubiquitin-like_domsf"/>
</dbReference>
<keyword evidence="8" id="KW-1185">Reference proteome</keyword>
<dbReference type="GO" id="GO:0005085">
    <property type="term" value="F:guanyl-nucleotide exchange factor activity"/>
    <property type="evidence" value="ECO:0007669"/>
    <property type="project" value="UniProtKB-KW"/>
</dbReference>
<comment type="caution">
    <text evidence="7">The sequence shown here is derived from an EMBL/GenBank/DDBJ whole genome shotgun (WGS) entry which is preliminary data.</text>
</comment>
<dbReference type="SUPFAM" id="SSF48366">
    <property type="entry name" value="Ras GEF"/>
    <property type="match status" value="1"/>
</dbReference>
<evidence type="ECO:0000259" key="5">
    <source>
        <dbReference type="PROSITE" id="PS50186"/>
    </source>
</evidence>
<dbReference type="Proteomes" id="UP000516260">
    <property type="component" value="Chromosome 20"/>
</dbReference>
<dbReference type="Gene3D" id="1.10.840.10">
    <property type="entry name" value="Ras guanine-nucleotide exchange factors catalytic domain"/>
    <property type="match status" value="1"/>
</dbReference>
<evidence type="ECO:0000259" key="4">
    <source>
        <dbReference type="PROSITE" id="PS50009"/>
    </source>
</evidence>
<dbReference type="CDD" id="cd00155">
    <property type="entry name" value="RasGEF"/>
    <property type="match status" value="1"/>
</dbReference>
<dbReference type="AlphaFoldDB" id="A0A4Z2BLQ9"/>
<feature type="compositionally biased region" description="Acidic residues" evidence="3">
    <location>
        <begin position="389"/>
        <end position="411"/>
    </location>
</feature>
<feature type="compositionally biased region" description="Low complexity" evidence="3">
    <location>
        <begin position="349"/>
        <end position="362"/>
    </location>
</feature>
<dbReference type="PROSITE" id="PS00720">
    <property type="entry name" value="RASGEF"/>
    <property type="match status" value="1"/>
</dbReference>
<dbReference type="InterPro" id="IPR036964">
    <property type="entry name" value="RASGEF_cat_dom_sf"/>
</dbReference>
<sequence length="969" mass="109637">MEDSEPAEDGLLAGLRWNRSARDQVQLKHKIRDLPGLLKHGLHLRKKSQSPDTIPGPSAGPTVHKSCSQSFPCAGRSVRNAFLSHGPYPAKDKIHLARIIRRSYVGVELVQWLCEQCVYVRCRTTAVRVWQVLLELGVLLSVDQRVVFSDSNTYYQFSFEECDSPSCEFRSNEGEWPEAVRLLLQLAPYVQFRSGGGANSPSEEDSEGNRDICSEMLQMKALERLTSTVQSELAAALARKTRKALSEQDSETMETSQQEPRTPSEESSPLSGVCTLRGGGGGGGIGTCNREELTSRLGLETVQRLAKDGCRLLQNHNHRLSDKNQAEALGRVCLKERGRDVLVLQRVKSSVTSPSDRPSPTSSGGGSREDDCDKRCFDMKMTSRATLAEVEEDVESEDEDDGEGQGSDSEEGVSSSEVCTFDVPYFRYIDEDVEEGRDKGILNECTSWCPGRQLKILEHLLSDLRLDDQRGAPESRESEMLLDDFLLTYLVFMTTHDLFKNNWSSLVISLTTHTYSSTRCRGQEEGKDALFRKRKVLQLVSHWSRLYKDFLKEEEHVRSFMKTLYRCVLEDLCEFPTLEKDLKEFQKLLRRRHTVDDCPPNQKGKQMYQQLSLKENCVSLRSPAADTREVICCVYVSADSYLSVHTHPSLEAHELLRIVSLKLDRAEEEMVLAVMSNTGERRLLQPSDCVYSESLTPQGKLVACRRDVTEILPPLSDSTELSRRPVRLLGINTWDVAAALTHLDWTLFKSIHEVRNWRTIHSAILLARVTQQRSLSSSSAATEVQQWVMSEVLMCVSLNKRVQLLKKFIKIAAHCKAQRNLNSAFAIIMGLNTAAVSRLNQTWEKCPGKFKKLFSELELITDPSLNHKAYREAFKKMKPPKIPFMPLLLKDITFIHEGNKTFHDNLVNFEKLHMIADAVRMIRHCQSDQPGNEVIGVDSAEVRGSVQYLHIIDNQQTLFELSHKLEPRA</sequence>
<dbReference type="CDD" id="cd06224">
    <property type="entry name" value="REM"/>
    <property type="match status" value="1"/>
</dbReference>
<dbReference type="InterPro" id="IPR000651">
    <property type="entry name" value="Ras-like_Gua-exchang_fac_N"/>
</dbReference>
<dbReference type="InterPro" id="IPR036390">
    <property type="entry name" value="WH_DNA-bd_sf"/>
</dbReference>
<feature type="region of interest" description="Disordered" evidence="3">
    <location>
        <begin position="345"/>
        <end position="372"/>
    </location>
</feature>
<evidence type="ECO:0000313" key="7">
    <source>
        <dbReference type="EMBL" id="TNM92882.1"/>
    </source>
</evidence>
<protein>
    <recommendedName>
        <fullName evidence="9">Ras-GEF domain-containing protein</fullName>
    </recommendedName>
</protein>
<dbReference type="SMART" id="SM00229">
    <property type="entry name" value="RasGEFN"/>
    <property type="match status" value="1"/>
</dbReference>
<feature type="domain" description="Ras-GEF" evidence="4">
    <location>
        <begin position="732"/>
        <end position="968"/>
    </location>
</feature>
<feature type="region of interest" description="Disordered" evidence="3">
    <location>
        <begin position="240"/>
        <end position="276"/>
    </location>
</feature>
<dbReference type="PANTHER" id="PTHR23113:SF26">
    <property type="entry name" value="RAP GUANINE NUCLEOTIDE EXCHANGE FACTOR 5"/>
    <property type="match status" value="1"/>
</dbReference>
<dbReference type="GO" id="GO:0005886">
    <property type="term" value="C:plasma membrane"/>
    <property type="evidence" value="ECO:0007669"/>
    <property type="project" value="TreeGrafter"/>
</dbReference>
<dbReference type="Gene3D" id="1.10.10.10">
    <property type="entry name" value="Winged helix-like DNA-binding domain superfamily/Winged helix DNA-binding domain"/>
    <property type="match status" value="1"/>
</dbReference>
<feature type="domain" description="N-terminal Ras-GEF" evidence="6">
    <location>
        <begin position="444"/>
        <end position="590"/>
    </location>
</feature>
<dbReference type="InterPro" id="IPR001895">
    <property type="entry name" value="RASGEF_cat_dom"/>
</dbReference>
<dbReference type="InterPro" id="IPR036388">
    <property type="entry name" value="WH-like_DNA-bd_sf"/>
</dbReference>
<dbReference type="InterPro" id="IPR000591">
    <property type="entry name" value="DEP_dom"/>
</dbReference>
<dbReference type="PROSITE" id="PS50186">
    <property type="entry name" value="DEP"/>
    <property type="match status" value="1"/>
</dbReference>
<dbReference type="SUPFAM" id="SSF46785">
    <property type="entry name" value="Winged helix' DNA-binding domain"/>
    <property type="match status" value="1"/>
</dbReference>
<feature type="region of interest" description="Disordered" evidence="3">
    <location>
        <begin position="387"/>
        <end position="416"/>
    </location>
</feature>
<dbReference type="GO" id="GO:0007265">
    <property type="term" value="P:Ras protein signal transduction"/>
    <property type="evidence" value="ECO:0007669"/>
    <property type="project" value="TreeGrafter"/>
</dbReference>